<dbReference type="GO" id="GO:0031514">
    <property type="term" value="C:motile cilium"/>
    <property type="evidence" value="ECO:0007669"/>
    <property type="project" value="TreeGrafter"/>
</dbReference>
<protein>
    <submittedName>
        <fullName evidence="1">Uncharacterized protein</fullName>
    </submittedName>
</protein>
<organism evidence="1">
    <name type="scientific">Menopon gallinae</name>
    <name type="common">poultry shaft louse</name>
    <dbReference type="NCBI Taxonomy" id="328185"/>
    <lineage>
        <taxon>Eukaryota</taxon>
        <taxon>Metazoa</taxon>
        <taxon>Ecdysozoa</taxon>
        <taxon>Arthropoda</taxon>
        <taxon>Hexapoda</taxon>
        <taxon>Insecta</taxon>
        <taxon>Pterygota</taxon>
        <taxon>Neoptera</taxon>
        <taxon>Paraneoptera</taxon>
        <taxon>Psocodea</taxon>
        <taxon>Troctomorpha</taxon>
        <taxon>Phthiraptera</taxon>
        <taxon>Amblycera</taxon>
        <taxon>Menoponidae</taxon>
        <taxon>Menopon</taxon>
    </lineage>
</organism>
<reference evidence="1" key="1">
    <citation type="journal article" date="2024" name="Gigascience">
        <title>Chromosome-level genome of the poultry shaft louse Menopon gallinae provides insight into the host-switching and adaptive evolution of parasitic lice.</title>
        <authorList>
            <person name="Xu Y."/>
            <person name="Ma L."/>
            <person name="Liu S."/>
            <person name="Liang Y."/>
            <person name="Liu Q."/>
            <person name="He Z."/>
            <person name="Tian L."/>
            <person name="Duan Y."/>
            <person name="Cai W."/>
            <person name="Li H."/>
            <person name="Song F."/>
        </authorList>
    </citation>
    <scope>NUCLEOTIDE SEQUENCE</scope>
    <source>
        <strain evidence="1">Cailab_2023a</strain>
    </source>
</reference>
<gene>
    <name evidence="1" type="ORF">PYX00_002096</name>
</gene>
<dbReference type="GO" id="GO:0060271">
    <property type="term" value="P:cilium assembly"/>
    <property type="evidence" value="ECO:0007669"/>
    <property type="project" value="TreeGrafter"/>
</dbReference>
<dbReference type="PANTHER" id="PTHR24274:SF1">
    <property type="entry name" value="CILIA- AND FLAGELLA-ASSOCIATED PROTEIN 161"/>
    <property type="match status" value="1"/>
</dbReference>
<evidence type="ECO:0000313" key="1">
    <source>
        <dbReference type="EMBL" id="KAL0280955.1"/>
    </source>
</evidence>
<accession>A0AAW2IF97</accession>
<dbReference type="PANTHER" id="PTHR24274">
    <property type="entry name" value="CILIA- AND FLAGELLA-ASSOCIATED PROTEIN 161"/>
    <property type="match status" value="1"/>
</dbReference>
<sequence>MEKPKPTYSYDVLVGEWYERKVDEEQKLAMYLKKKERGQLLITRLRRLFANMLKEVQLSLPTKGLTYGGIIQVLAPDVISTPPTVTNSKKKGLVLAVTIQSTDIDTKQDFEDQFLLIGSPETRPCARNSFYIVPEDEQKVNQPVCYGDVFYLRCAANTEVPLYVEAPLLSPSIEVGKSGYPVPRLALYKGSDTRFRVTHLNEDLRMESIGAPVAPFQKVLIVHAPVNVPLCVENDYWHNSLFSPECEISIRSTRNYKKEYDIRNQWVFTVGALV</sequence>
<comment type="caution">
    <text evidence="1">The sequence shown here is derived from an EMBL/GenBank/DDBJ whole genome shotgun (WGS) entry which is preliminary data.</text>
</comment>
<proteinExistence type="predicted"/>
<dbReference type="AlphaFoldDB" id="A0AAW2IF97"/>
<dbReference type="EMBL" id="JARGDH010000001">
    <property type="protein sequence ID" value="KAL0280955.1"/>
    <property type="molecule type" value="Genomic_DNA"/>
</dbReference>
<dbReference type="Pfam" id="PF24569">
    <property type="entry name" value="CFAP161"/>
    <property type="match status" value="2"/>
</dbReference>
<dbReference type="InterPro" id="IPR055325">
    <property type="entry name" value="CF161"/>
</dbReference>
<name>A0AAW2IF97_9NEOP</name>